<accession>A0A4R1BMS5</accession>
<evidence type="ECO:0000313" key="2">
    <source>
        <dbReference type="Proteomes" id="UP000295443"/>
    </source>
</evidence>
<keyword evidence="2" id="KW-1185">Reference proteome</keyword>
<comment type="caution">
    <text evidence="1">The sequence shown here is derived from an EMBL/GenBank/DDBJ whole genome shotgun (WGS) entry which is preliminary data.</text>
</comment>
<reference evidence="1 2" key="1">
    <citation type="submission" date="2019-03" db="EMBL/GenBank/DDBJ databases">
        <title>Genome sequence of Thiobacillaceae bacterium LSR1, a sulfur-oxidizing bacterium isolated from freshwater sediment.</title>
        <authorList>
            <person name="Li S."/>
        </authorList>
    </citation>
    <scope>NUCLEOTIDE SEQUENCE [LARGE SCALE GENOMIC DNA]</scope>
    <source>
        <strain evidence="1 2">LSR1</strain>
    </source>
</reference>
<dbReference type="RefSeq" id="WP_131444600.1">
    <property type="nucleotide sequence ID" value="NZ_SJZB01000009.1"/>
</dbReference>
<dbReference type="OrthoDB" id="7027554at2"/>
<dbReference type="EMBL" id="SJZB01000009">
    <property type="protein sequence ID" value="TCJ18715.1"/>
    <property type="molecule type" value="Genomic_DNA"/>
</dbReference>
<name>A0A4R1BMS5_9PROT</name>
<organism evidence="1 2">
    <name type="scientific">Parasulfuritortus cantonensis</name>
    <dbReference type="NCBI Taxonomy" id="2528202"/>
    <lineage>
        <taxon>Bacteria</taxon>
        <taxon>Pseudomonadati</taxon>
        <taxon>Pseudomonadota</taxon>
        <taxon>Betaproteobacteria</taxon>
        <taxon>Nitrosomonadales</taxon>
        <taxon>Thiobacillaceae</taxon>
        <taxon>Parasulfuritortus</taxon>
    </lineage>
</organism>
<sequence length="223" mass="24970">MARLAEYLARLAVLFGNKEHVHFMKVRKGSAIPEIVVDEPAVSKVKARLSLVSTQDAPEDLARANRDINRMLRDDNASGVLRLKAGANILEFPGRKTPLAEEAVVYELGEVDGVIIRVGGKDETVPVLMEGEQGVYYHCNASREDARKLAAFLFGQTIRVIGRGKWRRTQEGEWELESFDIKDFEVLDETPLVDVIAGMRTLKGSHWNEMDDPQAELKRLRGA</sequence>
<proteinExistence type="predicted"/>
<gene>
    <name evidence="1" type="ORF">EZJ19_01830</name>
</gene>
<evidence type="ECO:0000313" key="1">
    <source>
        <dbReference type="EMBL" id="TCJ18715.1"/>
    </source>
</evidence>
<dbReference type="AlphaFoldDB" id="A0A4R1BMS5"/>
<dbReference type="Proteomes" id="UP000295443">
    <property type="component" value="Unassembled WGS sequence"/>
</dbReference>
<protein>
    <submittedName>
        <fullName evidence="1">Uncharacterized protein</fullName>
    </submittedName>
</protein>